<dbReference type="InterPro" id="IPR023346">
    <property type="entry name" value="Lysozyme-like_dom_sf"/>
</dbReference>
<dbReference type="GO" id="GO:0016020">
    <property type="term" value="C:membrane"/>
    <property type="evidence" value="ECO:0007669"/>
    <property type="project" value="InterPro"/>
</dbReference>
<comment type="caution">
    <text evidence="4">The sequence shown here is derived from an EMBL/GenBank/DDBJ whole genome shotgun (WGS) entry which is preliminary data.</text>
</comment>
<evidence type="ECO:0000256" key="2">
    <source>
        <dbReference type="SAM" id="MobiDB-lite"/>
    </source>
</evidence>
<dbReference type="GO" id="GO:0000270">
    <property type="term" value="P:peptidoglycan metabolic process"/>
    <property type="evidence" value="ECO:0007669"/>
    <property type="project" value="InterPro"/>
</dbReference>
<gene>
    <name evidence="4" type="ORF">ENW48_05645</name>
</gene>
<protein>
    <submittedName>
        <fullName evidence="4">Lytic transglycosylase domain-containing protein</fullName>
    </submittedName>
</protein>
<dbReference type="PANTHER" id="PTHR37423:SF2">
    <property type="entry name" value="MEMBRANE-BOUND LYTIC MUREIN TRANSGLYCOSYLASE C"/>
    <property type="match status" value="1"/>
</dbReference>
<evidence type="ECO:0000256" key="1">
    <source>
        <dbReference type="ARBA" id="ARBA00007734"/>
    </source>
</evidence>
<dbReference type="InterPro" id="IPR008258">
    <property type="entry name" value="Transglycosylase_SLT_dom_1"/>
</dbReference>
<dbReference type="PROSITE" id="PS00922">
    <property type="entry name" value="TRANSGLYCOSYLASE"/>
    <property type="match status" value="1"/>
</dbReference>
<dbReference type="PANTHER" id="PTHR37423">
    <property type="entry name" value="SOLUBLE LYTIC MUREIN TRANSGLYCOSYLASE-RELATED"/>
    <property type="match status" value="1"/>
</dbReference>
<sequence length="272" mass="29161">MAPEAVCGSDLKRTSDGSLVLGGLDPKGGATDQQDLLHTILSREVQVFILRHTKRVWPRPYVLGQSMLPRSLGTSRNLANPYLEGLIQKYARQHGVDPALVRAVMQHESGFNPYAVSPKGAQGLMQLMPGTAALMGVQNPFDPEQNIAGGVGYLRYCLEQFNHSVPLAVAAYNAGPARVAKSGGIPAIPETQNFVNSVLSSYQKKMPGPTPTSPAPSAKTVTKTVNAKILPPPAKTVAAPIEDQEGSSRPRPKIIEVRYPKRVLAAKPKEAD</sequence>
<dbReference type="EMBL" id="DTKJ01000040">
    <property type="protein sequence ID" value="HGZ11682.1"/>
    <property type="molecule type" value="Genomic_DNA"/>
</dbReference>
<dbReference type="GO" id="GO:0008933">
    <property type="term" value="F:peptidoglycan lytic transglycosylase activity"/>
    <property type="evidence" value="ECO:0007669"/>
    <property type="project" value="InterPro"/>
</dbReference>
<dbReference type="Pfam" id="PF01464">
    <property type="entry name" value="SLT"/>
    <property type="match status" value="1"/>
</dbReference>
<accession>A0A7C5END3</accession>
<feature type="domain" description="Transglycosylase SLT" evidence="3">
    <location>
        <begin position="86"/>
        <end position="186"/>
    </location>
</feature>
<dbReference type="SUPFAM" id="SSF53955">
    <property type="entry name" value="Lysozyme-like"/>
    <property type="match status" value="1"/>
</dbReference>
<comment type="similarity">
    <text evidence="1">Belongs to the transglycosylase Slt family.</text>
</comment>
<dbReference type="Gene3D" id="1.10.530.10">
    <property type="match status" value="1"/>
</dbReference>
<proteinExistence type="inferred from homology"/>
<evidence type="ECO:0000259" key="3">
    <source>
        <dbReference type="Pfam" id="PF01464"/>
    </source>
</evidence>
<name>A0A7C5END3_9BACT</name>
<organism evidence="4">
    <name type="scientific">Desulfobacca acetoxidans</name>
    <dbReference type="NCBI Taxonomy" id="60893"/>
    <lineage>
        <taxon>Bacteria</taxon>
        <taxon>Pseudomonadati</taxon>
        <taxon>Thermodesulfobacteriota</taxon>
        <taxon>Desulfobaccia</taxon>
        <taxon>Desulfobaccales</taxon>
        <taxon>Desulfobaccaceae</taxon>
        <taxon>Desulfobacca</taxon>
    </lineage>
</organism>
<dbReference type="InterPro" id="IPR000189">
    <property type="entry name" value="Transglyc_AS"/>
</dbReference>
<evidence type="ECO:0000313" key="4">
    <source>
        <dbReference type="EMBL" id="HGZ11682.1"/>
    </source>
</evidence>
<dbReference type="AlphaFoldDB" id="A0A7C5END3"/>
<feature type="region of interest" description="Disordered" evidence="2">
    <location>
        <begin position="232"/>
        <end position="255"/>
    </location>
</feature>
<dbReference type="CDD" id="cd00254">
    <property type="entry name" value="LT-like"/>
    <property type="match status" value="1"/>
</dbReference>
<reference evidence="4" key="1">
    <citation type="journal article" date="2020" name="mSystems">
        <title>Genome- and Community-Level Interaction Insights into Carbon Utilization and Element Cycling Functions of Hydrothermarchaeota in Hydrothermal Sediment.</title>
        <authorList>
            <person name="Zhou Z."/>
            <person name="Liu Y."/>
            <person name="Xu W."/>
            <person name="Pan J."/>
            <person name="Luo Z.H."/>
            <person name="Li M."/>
        </authorList>
    </citation>
    <scope>NUCLEOTIDE SEQUENCE [LARGE SCALE GENOMIC DNA]</scope>
    <source>
        <strain evidence="4">SpSt-853</strain>
    </source>
</reference>